<dbReference type="PANTHER" id="PTHR48095">
    <property type="entry name" value="PYRUVATE CARBOXYLASE SUBUNIT A"/>
    <property type="match status" value="1"/>
</dbReference>
<keyword evidence="5" id="KW-0276">Fatty acid metabolism</keyword>
<evidence type="ECO:0000259" key="14">
    <source>
        <dbReference type="PROSITE" id="PS50989"/>
    </source>
</evidence>
<dbReference type="PANTHER" id="PTHR48095:SF2">
    <property type="entry name" value="BIOTIN CARBOXYLASE, CHLOROPLASTIC"/>
    <property type="match status" value="1"/>
</dbReference>
<comment type="caution">
    <text evidence="15">The sequence shown here is derived from an EMBL/GenBank/DDBJ whole genome shotgun (WGS) entry which is preliminary data.</text>
</comment>
<dbReference type="InterPro" id="IPR011764">
    <property type="entry name" value="Biotin_carboxylation_dom"/>
</dbReference>
<dbReference type="SUPFAM" id="SSF56059">
    <property type="entry name" value="Glutathione synthetase ATP-binding domain-like"/>
    <property type="match status" value="1"/>
</dbReference>
<dbReference type="PROSITE" id="PS00867">
    <property type="entry name" value="CPSASE_2"/>
    <property type="match status" value="1"/>
</dbReference>
<dbReference type="InterPro" id="IPR016185">
    <property type="entry name" value="PreATP-grasp_dom_sf"/>
</dbReference>
<evidence type="ECO:0000313" key="15">
    <source>
        <dbReference type="EMBL" id="EAT13305.1"/>
    </source>
</evidence>
<dbReference type="GO" id="GO:0003989">
    <property type="term" value="F:acetyl-CoA carboxylase activity"/>
    <property type="evidence" value="ECO:0007669"/>
    <property type="project" value="InterPro"/>
</dbReference>
<dbReference type="SUPFAM" id="SSF51230">
    <property type="entry name" value="Single hybrid motif"/>
    <property type="match status" value="1"/>
</dbReference>
<evidence type="ECO:0000256" key="5">
    <source>
        <dbReference type="ARBA" id="ARBA00022832"/>
    </source>
</evidence>
<dbReference type="SUPFAM" id="SSF52440">
    <property type="entry name" value="PreATP-grasp domain"/>
    <property type="match status" value="1"/>
</dbReference>
<evidence type="ECO:0000256" key="1">
    <source>
        <dbReference type="ARBA" id="ARBA00003761"/>
    </source>
</evidence>
<evidence type="ECO:0000313" key="16">
    <source>
        <dbReference type="Proteomes" id="UP000004263"/>
    </source>
</evidence>
<dbReference type="InterPro" id="IPR011054">
    <property type="entry name" value="Rudment_hybrid_motif"/>
</dbReference>
<dbReference type="HOGENOM" id="CLU_003206_0_0_6"/>
<comment type="catalytic activity">
    <reaction evidence="10">
        <text>N(6)-carboxybiotinyl-L-lysyl-[protein] + acetyl-CoA = N(6)-biotinyl-L-lysyl-[protein] + malonyl-CoA</text>
        <dbReference type="Rhea" id="RHEA:54728"/>
        <dbReference type="Rhea" id="RHEA-COMP:10505"/>
        <dbReference type="Rhea" id="RHEA-COMP:10506"/>
        <dbReference type="ChEBI" id="CHEBI:57288"/>
        <dbReference type="ChEBI" id="CHEBI:57384"/>
        <dbReference type="ChEBI" id="CHEBI:83144"/>
        <dbReference type="ChEBI" id="CHEBI:83145"/>
        <dbReference type="EC" id="2.1.3.15"/>
    </reaction>
</comment>
<dbReference type="Pfam" id="PF02786">
    <property type="entry name" value="CPSase_L_D2"/>
    <property type="match status" value="1"/>
</dbReference>
<gene>
    <name evidence="15" type="ORF">RED65_01055</name>
</gene>
<evidence type="ECO:0000256" key="2">
    <source>
        <dbReference type="ARBA" id="ARBA00022516"/>
    </source>
</evidence>
<dbReference type="Pfam" id="PF00289">
    <property type="entry name" value="Biotin_carb_N"/>
    <property type="match status" value="1"/>
</dbReference>
<keyword evidence="4 11" id="KW-0547">Nucleotide-binding</keyword>
<evidence type="ECO:0000256" key="4">
    <source>
        <dbReference type="ARBA" id="ARBA00022741"/>
    </source>
</evidence>
<dbReference type="InterPro" id="IPR005481">
    <property type="entry name" value="BC-like_N"/>
</dbReference>
<dbReference type="GO" id="GO:0005524">
    <property type="term" value="F:ATP binding"/>
    <property type="evidence" value="ECO:0007669"/>
    <property type="project" value="UniProtKB-UniRule"/>
</dbReference>
<comment type="catalytic activity">
    <reaction evidence="9">
        <text>N(6)-biotinyl-L-lysyl-[protein] + hydrogencarbonate + ATP = N(6)-carboxybiotinyl-L-lysyl-[protein] + ADP + phosphate + H(+)</text>
        <dbReference type="Rhea" id="RHEA:13501"/>
        <dbReference type="Rhea" id="RHEA-COMP:10505"/>
        <dbReference type="Rhea" id="RHEA-COMP:10506"/>
        <dbReference type="ChEBI" id="CHEBI:15378"/>
        <dbReference type="ChEBI" id="CHEBI:17544"/>
        <dbReference type="ChEBI" id="CHEBI:30616"/>
        <dbReference type="ChEBI" id="CHEBI:43474"/>
        <dbReference type="ChEBI" id="CHEBI:83144"/>
        <dbReference type="ChEBI" id="CHEBI:83145"/>
        <dbReference type="ChEBI" id="CHEBI:456216"/>
        <dbReference type="EC" id="6.3.4.14"/>
    </reaction>
</comment>
<dbReference type="RefSeq" id="WP_007017689.1">
    <property type="nucleotide sequence ID" value="NZ_CH724114.1"/>
</dbReference>
<keyword evidence="3" id="KW-0436">Ligase</keyword>
<evidence type="ECO:0000259" key="13">
    <source>
        <dbReference type="PROSITE" id="PS50979"/>
    </source>
</evidence>
<dbReference type="Pfam" id="PF02785">
    <property type="entry name" value="Biotin_carb_C"/>
    <property type="match status" value="1"/>
</dbReference>
<name>Q1N4X3_9GAMM</name>
<evidence type="ECO:0000256" key="3">
    <source>
        <dbReference type="ARBA" id="ARBA00022598"/>
    </source>
</evidence>
<accession>Q1N4X3</accession>
<organism evidence="15 16">
    <name type="scientific">Bermanella marisrubri</name>
    <dbReference type="NCBI Taxonomy" id="207949"/>
    <lineage>
        <taxon>Bacteria</taxon>
        <taxon>Pseudomonadati</taxon>
        <taxon>Pseudomonadota</taxon>
        <taxon>Gammaproteobacteria</taxon>
        <taxon>Oceanospirillales</taxon>
        <taxon>Oceanospirillaceae</taxon>
        <taxon>Bermanella</taxon>
    </lineage>
</organism>
<dbReference type="STRING" id="207949.RED65_01055"/>
<dbReference type="Gene3D" id="2.40.50.100">
    <property type="match status" value="1"/>
</dbReference>
<dbReference type="InterPro" id="IPR029045">
    <property type="entry name" value="ClpP/crotonase-like_dom_sf"/>
</dbReference>
<comment type="function">
    <text evidence="1">This protein is a component of the acetyl coenzyme A carboxylase complex; first, biotin carboxylase catalyzes the carboxylation of the carrier protein and then the transcarboxylase transfers the carboxyl group to form malonyl-CoA.</text>
</comment>
<feature type="domain" description="CoA carboxyltransferase C-terminal" evidence="14">
    <location>
        <begin position="53"/>
        <end position="273"/>
    </location>
</feature>
<dbReference type="Gene3D" id="3.30.470.20">
    <property type="entry name" value="ATP-grasp fold, B domain"/>
    <property type="match status" value="1"/>
</dbReference>
<evidence type="ECO:0000256" key="9">
    <source>
        <dbReference type="ARBA" id="ARBA00048600"/>
    </source>
</evidence>
<dbReference type="FunFam" id="3.30.1490.20:FF:000003">
    <property type="entry name" value="acetyl-CoA carboxylase isoform X1"/>
    <property type="match status" value="1"/>
</dbReference>
<keyword evidence="7" id="KW-0443">Lipid metabolism</keyword>
<dbReference type="PRINTS" id="PR01069">
    <property type="entry name" value="ACCCTRFRASEA"/>
</dbReference>
<keyword evidence="8" id="KW-0275">Fatty acid biosynthesis</keyword>
<reference evidence="15 16" key="1">
    <citation type="submission" date="2006-03" db="EMBL/GenBank/DDBJ databases">
        <authorList>
            <person name="Pinhassi J."/>
            <person name="Pedros-Alio C."/>
            <person name="Ferriera S."/>
            <person name="Johnson J."/>
            <person name="Kravitz S."/>
            <person name="Halpern A."/>
            <person name="Remington K."/>
            <person name="Beeson K."/>
            <person name="Tran B."/>
            <person name="Rogers Y.-H."/>
            <person name="Friedman R."/>
            <person name="Venter J.C."/>
        </authorList>
    </citation>
    <scope>NUCLEOTIDE SEQUENCE [LARGE SCALE GENOMIC DNA]</scope>
    <source>
        <strain evidence="15 16">RED65</strain>
    </source>
</reference>
<dbReference type="InterPro" id="IPR011053">
    <property type="entry name" value="Single_hybrid_motif"/>
</dbReference>
<dbReference type="GO" id="GO:0006633">
    <property type="term" value="P:fatty acid biosynthetic process"/>
    <property type="evidence" value="ECO:0007669"/>
    <property type="project" value="UniProtKB-KW"/>
</dbReference>
<dbReference type="CDD" id="cd06850">
    <property type="entry name" value="biotinyl_domain"/>
    <property type="match status" value="1"/>
</dbReference>
<keyword evidence="6 11" id="KW-0067">ATP-binding</keyword>
<dbReference type="InterPro" id="IPR005479">
    <property type="entry name" value="CPAse_ATP-bd"/>
</dbReference>
<evidence type="ECO:0000256" key="7">
    <source>
        <dbReference type="ARBA" id="ARBA00023098"/>
    </source>
</evidence>
<dbReference type="UniPathway" id="UPA00655">
    <property type="reaction ID" value="UER00711"/>
</dbReference>
<dbReference type="Pfam" id="PF03255">
    <property type="entry name" value="ACCA"/>
    <property type="match status" value="1"/>
</dbReference>
<evidence type="ECO:0000256" key="10">
    <source>
        <dbReference type="ARBA" id="ARBA00049152"/>
    </source>
</evidence>
<dbReference type="GO" id="GO:0016743">
    <property type="term" value="F:carboxyl- or carbamoyltransferase activity"/>
    <property type="evidence" value="ECO:0007669"/>
    <property type="project" value="InterPro"/>
</dbReference>
<dbReference type="GO" id="GO:0004075">
    <property type="term" value="F:biotin carboxylase activity"/>
    <property type="evidence" value="ECO:0007669"/>
    <property type="project" value="UniProtKB-EC"/>
</dbReference>
<dbReference type="PROSITE" id="PS50979">
    <property type="entry name" value="BC"/>
    <property type="match status" value="1"/>
</dbReference>
<feature type="domain" description="Biotin carboxylation" evidence="13">
    <location>
        <begin position="1042"/>
        <end position="1494"/>
    </location>
</feature>
<dbReference type="SMART" id="SM00878">
    <property type="entry name" value="Biotin_carb_C"/>
    <property type="match status" value="1"/>
</dbReference>
<dbReference type="EMBL" id="AAQH01000002">
    <property type="protein sequence ID" value="EAT13305.1"/>
    <property type="molecule type" value="Genomic_DNA"/>
</dbReference>
<evidence type="ECO:0000256" key="6">
    <source>
        <dbReference type="ARBA" id="ARBA00022840"/>
    </source>
</evidence>
<keyword evidence="15" id="KW-0808">Transferase</keyword>
<evidence type="ECO:0000259" key="12">
    <source>
        <dbReference type="PROSITE" id="PS50975"/>
    </source>
</evidence>
<dbReference type="InterPro" id="IPR011763">
    <property type="entry name" value="COA_CT_C"/>
</dbReference>
<proteinExistence type="predicted"/>
<dbReference type="InterPro" id="IPR051602">
    <property type="entry name" value="ACC_Biotin_Carboxylase"/>
</dbReference>
<dbReference type="InterPro" id="IPR005482">
    <property type="entry name" value="Biotin_COase_C"/>
</dbReference>
<dbReference type="SUPFAM" id="SSF52096">
    <property type="entry name" value="ClpP/crotonase"/>
    <property type="match status" value="2"/>
</dbReference>
<dbReference type="PROSITE" id="PS50975">
    <property type="entry name" value="ATP_GRASP"/>
    <property type="match status" value="1"/>
</dbReference>
<dbReference type="GO" id="GO:0046872">
    <property type="term" value="F:metal ion binding"/>
    <property type="evidence" value="ECO:0007669"/>
    <property type="project" value="InterPro"/>
</dbReference>
<evidence type="ECO:0000256" key="8">
    <source>
        <dbReference type="ARBA" id="ARBA00023160"/>
    </source>
</evidence>
<dbReference type="SUPFAM" id="SSF51246">
    <property type="entry name" value="Rudiment single hybrid motif"/>
    <property type="match status" value="1"/>
</dbReference>
<evidence type="ECO:0000256" key="11">
    <source>
        <dbReference type="PROSITE-ProRule" id="PRU00409"/>
    </source>
</evidence>
<dbReference type="Proteomes" id="UP000004263">
    <property type="component" value="Unassembled WGS sequence"/>
</dbReference>
<dbReference type="GO" id="GO:0009317">
    <property type="term" value="C:acetyl-CoA carboxylase complex"/>
    <property type="evidence" value="ECO:0007669"/>
    <property type="project" value="InterPro"/>
</dbReference>
<feature type="domain" description="ATP-grasp" evidence="12">
    <location>
        <begin position="1166"/>
        <end position="1362"/>
    </location>
</feature>
<dbReference type="InterPro" id="IPR011761">
    <property type="entry name" value="ATP-grasp"/>
</dbReference>
<dbReference type="InterPro" id="IPR001095">
    <property type="entry name" value="Acetyl_CoA_COase_a_su"/>
</dbReference>
<dbReference type="GO" id="GO:2001295">
    <property type="term" value="P:malonyl-CoA biosynthetic process"/>
    <property type="evidence" value="ECO:0007669"/>
    <property type="project" value="UniProtKB-UniPathway"/>
</dbReference>
<keyword evidence="2" id="KW-0444">Lipid biosynthesis</keyword>
<sequence>MSQYDTDQLFQIAEKLSQDFSLFPEQDGKANSISGLVSPDKIEETRENLRSLGIDEYIQEVVSPSESSTRLNARQLLHKLTHRFISEQEWGPLYVAEVELPFGKQYRRVGFICQNRAERNGAWLPEHHKQAIKAVHQFSRHAIPIVTFIDTPGADASEEANLNNQAHSISHLIAEMTNTDVPTVGVILGAGYSGGAIPLAATNILLSVRDGIFNTIQPQGLASIARKYNLSWQECAKYVGVSAYELLEKHAIDGIIDYAPSDRIDKVQNLLKAITSSISGIETSVLNFAKENPYLFDHYKRSVERFLNPSDKLSAIERTSSLVLASSPTEHHNLFRMTYRYMRYLTLRSRISSKTKGAYSRLAEVEIPKGKLNERIAEEKRKNFQQWLQAPDQLRYDDELNKLWKNYCQKFKERDEERGSISKLFFGEPEDNYIKAKQELSFALGLYLFNRWKADASVNFKELIDYLSNYEESRFLIKRKDLTDAQAIIGFIKKGEHPLATFIHQSLDYDTQALLADYTNEKETSADLTSGLTEAFNRIISQEPIPESVYGEIKLKEVTQQLVHNVAASYMEANRRIIEDALAPYISIKTDEILEDNNQDANVLDAILMDDLRTDFIGICQNLIMFGSLYDYVIANLVTVAKEAKETHSLSVNAVKQLLEGGLEHANKLSIADDHHEEFANWFQYFINSNSKAEFLKQVEEWKKHSFPRLSDTLFVIVTFFFEKLLPEYYQAKDGKEYNGRINPYSIGRKKDFWNRLTIAYFDLLIQDVLDDVKRQKTTSVQAIIDQFFHDFEEINEHLITADPVNFPGFRSSIEKALSNDQTPCGVVTGFGTITIGDESRRVGTLISNLDFQAGAFDMASAEKFCKLLVECARHNYPIVCFVSSGGMQTKEGASALFSMPIVNDRITRFVRDNDLPVVVFGYGDCTGGAQASFVTHPMVQTFYFSGTNMPFAGQIVVPSYLPSTSTLSNYLSNNQGAMADLVKHPFVEDLDSRLRAIDPAIPVAHKTVNEVLQRILKGYVTPAKAKPQEQNEGLNKKLFNPVKKVLIHARGCTADKLVKKAQDNNISVVLVQSDPDMNSTAADRLSSKDRLVCIGGNTPDESYLNAQSVIRIAQLEKVDGLHPGIGFLSESAQFAAFCENNNINFIGPRVSSMETMGNKSNAINTAISVDVPVVPGSHGIVTTSAKAAKVADKIGYPVLLKAVHGGGGKGIQVVREPGEIHELFHQISTEARSAFGNGDVYLEKFVTSLRHIEVQVLRDGHGNCKVLGLRDCSVQRNNQKIIEESGSVTLPDTLEKKVYDYARKLADAVDYVGAGTVEFIYDLDANDVYFMEMNTRLQVEHPVTELVTGVDIVSEQFNIASGGNIEKLTFKEKGYAMELRINAEKARQSGDDVTFVPNAGKITAFNLPEAGHIQIIKAIDENKEVTPFYDSMVVQLICYGKDRNDTIKKLLAYLDDVVIEGVSTNIPLLKRILADDVFVKGVYDTNYLPQFLQRIDQTALIEEIDASAGAASAALTVDALKIDGSSELKVLAPSSSIYYSAPSPSEPSYIKEGDVISTNQTLCLMEAMKMFSPLTLRSFNNQGSKLYDTEQNYQVVRIQNSDGQQVNQGDLLFVIRPVTH</sequence>
<dbReference type="PROSITE" id="PS50989">
    <property type="entry name" value="COA_CT_CTER"/>
    <property type="match status" value="1"/>
</dbReference>
<protein>
    <submittedName>
        <fullName evidence="15">Acetyl-CoA carboxylase multifunctional enzyme accADC, carboxyl transferase subunit alpha/carboxyl transferase subunit</fullName>
    </submittedName>
</protein>
<keyword evidence="16" id="KW-1185">Reference proteome</keyword>
<dbReference type="OrthoDB" id="9763189at2"/>
<dbReference type="Gene3D" id="3.90.226.10">
    <property type="entry name" value="2-enoyl-CoA Hydratase, Chain A, domain 1"/>
    <property type="match status" value="2"/>
</dbReference>